<dbReference type="EMBL" id="JADGJW010000282">
    <property type="protein sequence ID" value="KAJ3220666.1"/>
    <property type="molecule type" value="Genomic_DNA"/>
</dbReference>
<evidence type="ECO:0000313" key="3">
    <source>
        <dbReference type="Proteomes" id="UP001211065"/>
    </source>
</evidence>
<gene>
    <name evidence="2" type="ORF">HK099_004115</name>
</gene>
<comment type="caution">
    <text evidence="2">The sequence shown here is derived from an EMBL/GenBank/DDBJ whole genome shotgun (WGS) entry which is preliminary data.</text>
</comment>
<dbReference type="AlphaFoldDB" id="A0AAD5U0W7"/>
<sequence length="66" mass="7799">MVVIEDQRGKKPDNSPHKIKRNIMKPGHRKEAKENLAIKDEILRFEEEEEEKNLLKQEESNASNEE</sequence>
<keyword evidence="3" id="KW-1185">Reference proteome</keyword>
<accession>A0AAD5U0W7</accession>
<organism evidence="2 3">
    <name type="scientific">Clydaea vesicula</name>
    <dbReference type="NCBI Taxonomy" id="447962"/>
    <lineage>
        <taxon>Eukaryota</taxon>
        <taxon>Fungi</taxon>
        <taxon>Fungi incertae sedis</taxon>
        <taxon>Chytridiomycota</taxon>
        <taxon>Chytridiomycota incertae sedis</taxon>
        <taxon>Chytridiomycetes</taxon>
        <taxon>Lobulomycetales</taxon>
        <taxon>Lobulomycetaceae</taxon>
        <taxon>Clydaea</taxon>
    </lineage>
</organism>
<feature type="region of interest" description="Disordered" evidence="1">
    <location>
        <begin position="1"/>
        <end position="35"/>
    </location>
</feature>
<evidence type="ECO:0000313" key="2">
    <source>
        <dbReference type="EMBL" id="KAJ3220666.1"/>
    </source>
</evidence>
<feature type="compositionally biased region" description="Basic and acidic residues" evidence="1">
    <location>
        <begin position="1"/>
        <end position="16"/>
    </location>
</feature>
<feature type="compositionally biased region" description="Basic residues" evidence="1">
    <location>
        <begin position="17"/>
        <end position="28"/>
    </location>
</feature>
<dbReference type="Proteomes" id="UP001211065">
    <property type="component" value="Unassembled WGS sequence"/>
</dbReference>
<protein>
    <submittedName>
        <fullName evidence="2">Uncharacterized protein</fullName>
    </submittedName>
</protein>
<name>A0AAD5U0W7_9FUNG</name>
<evidence type="ECO:0000256" key="1">
    <source>
        <dbReference type="SAM" id="MobiDB-lite"/>
    </source>
</evidence>
<proteinExistence type="predicted"/>
<reference evidence="2" key="1">
    <citation type="submission" date="2020-05" db="EMBL/GenBank/DDBJ databases">
        <title>Phylogenomic resolution of chytrid fungi.</title>
        <authorList>
            <person name="Stajich J.E."/>
            <person name="Amses K."/>
            <person name="Simmons R."/>
            <person name="Seto K."/>
            <person name="Myers J."/>
            <person name="Bonds A."/>
            <person name="Quandt C.A."/>
            <person name="Barry K."/>
            <person name="Liu P."/>
            <person name="Grigoriev I."/>
            <person name="Longcore J.E."/>
            <person name="James T.Y."/>
        </authorList>
    </citation>
    <scope>NUCLEOTIDE SEQUENCE</scope>
    <source>
        <strain evidence="2">JEL0476</strain>
    </source>
</reference>